<dbReference type="Proteomes" id="UP000322887">
    <property type="component" value="Chromosome"/>
</dbReference>
<evidence type="ECO:0000256" key="1">
    <source>
        <dbReference type="SAM" id="MobiDB-lite"/>
    </source>
</evidence>
<dbReference type="EMBL" id="CP042910">
    <property type="protein sequence ID" value="QEG18043.1"/>
    <property type="molecule type" value="Genomic_DNA"/>
</dbReference>
<organism evidence="3 4">
    <name type="scientific">Gimesia maris</name>
    <dbReference type="NCBI Taxonomy" id="122"/>
    <lineage>
        <taxon>Bacteria</taxon>
        <taxon>Pseudomonadati</taxon>
        <taxon>Planctomycetota</taxon>
        <taxon>Planctomycetia</taxon>
        <taxon>Planctomycetales</taxon>
        <taxon>Planctomycetaceae</taxon>
        <taxon>Gimesia</taxon>
    </lineage>
</organism>
<protein>
    <submittedName>
        <fullName evidence="3">Uncharacterized protein</fullName>
    </submittedName>
</protein>
<evidence type="ECO:0000313" key="4">
    <source>
        <dbReference type="Proteomes" id="UP000322887"/>
    </source>
</evidence>
<gene>
    <name evidence="3" type="ORF">GmarT_39280</name>
</gene>
<feature type="transmembrane region" description="Helical" evidence="2">
    <location>
        <begin position="59"/>
        <end position="79"/>
    </location>
</feature>
<keyword evidence="2" id="KW-1133">Transmembrane helix</keyword>
<evidence type="ECO:0000313" key="3">
    <source>
        <dbReference type="EMBL" id="QEG18043.1"/>
    </source>
</evidence>
<feature type="region of interest" description="Disordered" evidence="1">
    <location>
        <begin position="1"/>
        <end position="54"/>
    </location>
</feature>
<keyword evidence="2" id="KW-0472">Membrane</keyword>
<sequence length="351" mass="39999">MFIQVESSLDESVPSVSTPYPRRRRKKRPSSEHMAEASKPKEKRRTGSRKNARKRNESMLRVVLFGAAGLAVIYGLFFMDWQDIGGTLGMSRSNDKLLKDLEYYQNEQIDLINTFQNSEQAKAAIPRLNEIAKELAIISAEFDDWVIVEDEDDIKAVMQLPPEVKEEHSRFAREFKQKRIQHSVRLTQEINRLKNESGLGNFIDVLVVNSQTFGGRYAREWKLNKAKEGLYKEGYSPVTAGTVLTIGMQLQGINSQYDWQDCIVKEIYSDGKVRVNFIDGNSDSLFGGQGFLDYKYERDRLRIPDVVLLKNTTSSGTGRRIDVSAPRVTGGSQRPRNENPPARRPPSDRAF</sequence>
<reference evidence="3 4" key="1">
    <citation type="submission" date="2019-08" db="EMBL/GenBank/DDBJ databases">
        <title>Deep-cultivation of Planctomycetes and their phenomic and genomic characterization uncovers novel biology.</title>
        <authorList>
            <person name="Wiegand S."/>
            <person name="Jogler M."/>
            <person name="Boedeker C."/>
            <person name="Pinto D."/>
            <person name="Vollmers J."/>
            <person name="Rivas-Marin E."/>
            <person name="Kohn T."/>
            <person name="Peeters S.H."/>
            <person name="Heuer A."/>
            <person name="Rast P."/>
            <person name="Oberbeckmann S."/>
            <person name="Bunk B."/>
            <person name="Jeske O."/>
            <person name="Meyerdierks A."/>
            <person name="Storesund J.E."/>
            <person name="Kallscheuer N."/>
            <person name="Luecker S."/>
            <person name="Lage O.M."/>
            <person name="Pohl T."/>
            <person name="Merkel B.J."/>
            <person name="Hornburger P."/>
            <person name="Mueller R.-W."/>
            <person name="Bruemmer F."/>
            <person name="Labrenz M."/>
            <person name="Spormann A.M."/>
            <person name="Op den Camp H."/>
            <person name="Overmann J."/>
            <person name="Amann R."/>
            <person name="Jetten M.S.M."/>
            <person name="Mascher T."/>
            <person name="Medema M.H."/>
            <person name="Devos D.P."/>
            <person name="Kaster A.-K."/>
            <person name="Ovreas L."/>
            <person name="Rohde M."/>
            <person name="Galperin M.Y."/>
            <person name="Jogler C."/>
        </authorList>
    </citation>
    <scope>NUCLEOTIDE SEQUENCE [LARGE SCALE GENOMIC DNA]</scope>
    <source>
        <strain evidence="3 4">DSM 8797</strain>
    </source>
</reference>
<feature type="compositionally biased region" description="Basic and acidic residues" evidence="1">
    <location>
        <begin position="29"/>
        <end position="40"/>
    </location>
</feature>
<name>A0ABX5YQX1_9PLAN</name>
<proteinExistence type="predicted"/>
<accession>A0ABX5YQX1</accession>
<feature type="region of interest" description="Disordered" evidence="1">
    <location>
        <begin position="318"/>
        <end position="351"/>
    </location>
</feature>
<keyword evidence="2" id="KW-0812">Transmembrane</keyword>
<feature type="compositionally biased region" description="Basic residues" evidence="1">
    <location>
        <begin position="41"/>
        <end position="53"/>
    </location>
</feature>
<keyword evidence="4" id="KW-1185">Reference proteome</keyword>
<evidence type="ECO:0000256" key="2">
    <source>
        <dbReference type="SAM" id="Phobius"/>
    </source>
</evidence>